<name>A0A7V9AC25_9BACT</name>
<evidence type="ECO:0000256" key="5">
    <source>
        <dbReference type="SAM" id="Phobius"/>
    </source>
</evidence>
<keyword evidence="8" id="KW-1185">Reference proteome</keyword>
<feature type="transmembrane region" description="Helical" evidence="5">
    <location>
        <begin position="62"/>
        <end position="80"/>
    </location>
</feature>
<feature type="transmembrane region" description="Helical" evidence="5">
    <location>
        <begin position="114"/>
        <end position="133"/>
    </location>
</feature>
<evidence type="ECO:0000256" key="1">
    <source>
        <dbReference type="ARBA" id="ARBA00004141"/>
    </source>
</evidence>
<feature type="transmembrane region" description="Helical" evidence="5">
    <location>
        <begin position="257"/>
        <end position="275"/>
    </location>
</feature>
<dbReference type="PANTHER" id="PTHR22911">
    <property type="entry name" value="ACYL-MALONYL CONDENSING ENZYME-RELATED"/>
    <property type="match status" value="1"/>
</dbReference>
<dbReference type="InterPro" id="IPR000620">
    <property type="entry name" value="EamA_dom"/>
</dbReference>
<feature type="transmembrane region" description="Helical" evidence="5">
    <location>
        <begin position="200"/>
        <end position="225"/>
    </location>
</feature>
<evidence type="ECO:0000259" key="6">
    <source>
        <dbReference type="Pfam" id="PF00892"/>
    </source>
</evidence>
<keyword evidence="4 5" id="KW-0472">Membrane</keyword>
<feature type="transmembrane region" description="Helical" evidence="5">
    <location>
        <begin position="33"/>
        <end position="50"/>
    </location>
</feature>
<feature type="domain" description="EamA" evidence="6">
    <location>
        <begin position="139"/>
        <end position="270"/>
    </location>
</feature>
<evidence type="ECO:0000256" key="2">
    <source>
        <dbReference type="ARBA" id="ARBA00022692"/>
    </source>
</evidence>
<feature type="transmembrane region" description="Helical" evidence="5">
    <location>
        <begin position="86"/>
        <end position="107"/>
    </location>
</feature>
<keyword evidence="3 5" id="KW-1133">Transmembrane helix</keyword>
<accession>A0A7V9AC25</accession>
<gene>
    <name evidence="7" type="ORF">H0921_09320</name>
</gene>
<comment type="subcellular location">
    <subcellularLocation>
        <location evidence="1">Membrane</location>
        <topology evidence="1">Multi-pass membrane protein</topology>
    </subcellularLocation>
</comment>
<dbReference type="AlphaFoldDB" id="A0A7V9AC25"/>
<protein>
    <submittedName>
        <fullName evidence="7">DMT family transporter</fullName>
    </submittedName>
</protein>
<dbReference type="InterPro" id="IPR037185">
    <property type="entry name" value="EmrE-like"/>
</dbReference>
<reference evidence="7 8" key="1">
    <citation type="submission" date="2020-07" db="EMBL/GenBank/DDBJ databases">
        <title>Thermogemmata thermophila gen. nov., sp. nov., a novel moderate thermophilic planctomycete from a Kamchatka hot spring.</title>
        <authorList>
            <person name="Elcheninov A.G."/>
            <person name="Podosokorskaya O.A."/>
            <person name="Kovaleva O.L."/>
            <person name="Novikov A."/>
            <person name="Bonch-Osmolovskaya E.A."/>
            <person name="Toshchakov S.V."/>
            <person name="Kublanov I.V."/>
        </authorList>
    </citation>
    <scope>NUCLEOTIDE SEQUENCE [LARGE SCALE GENOMIC DNA]</scope>
    <source>
        <strain evidence="7 8">2918</strain>
    </source>
</reference>
<feature type="transmembrane region" description="Helical" evidence="5">
    <location>
        <begin position="232"/>
        <end position="251"/>
    </location>
</feature>
<keyword evidence="2 5" id="KW-0812">Transmembrane</keyword>
<dbReference type="Pfam" id="PF00892">
    <property type="entry name" value="EamA"/>
    <property type="match status" value="2"/>
</dbReference>
<evidence type="ECO:0000256" key="4">
    <source>
        <dbReference type="ARBA" id="ARBA00023136"/>
    </source>
</evidence>
<dbReference type="EMBL" id="JACEFB010000005">
    <property type="protein sequence ID" value="MBA2226357.1"/>
    <property type="molecule type" value="Genomic_DNA"/>
</dbReference>
<organism evidence="7 8">
    <name type="scientific">Thermogemmata fonticola</name>
    <dbReference type="NCBI Taxonomy" id="2755323"/>
    <lineage>
        <taxon>Bacteria</taxon>
        <taxon>Pseudomonadati</taxon>
        <taxon>Planctomycetota</taxon>
        <taxon>Planctomycetia</taxon>
        <taxon>Gemmatales</taxon>
        <taxon>Gemmataceae</taxon>
        <taxon>Thermogemmata</taxon>
    </lineage>
</organism>
<evidence type="ECO:0000313" key="7">
    <source>
        <dbReference type="EMBL" id="MBA2226357.1"/>
    </source>
</evidence>
<evidence type="ECO:0000313" key="8">
    <source>
        <dbReference type="Proteomes" id="UP000542342"/>
    </source>
</evidence>
<dbReference type="SUPFAM" id="SSF103481">
    <property type="entry name" value="Multidrug resistance efflux transporter EmrE"/>
    <property type="match status" value="2"/>
</dbReference>
<dbReference type="Proteomes" id="UP000542342">
    <property type="component" value="Unassembled WGS sequence"/>
</dbReference>
<sequence>MLMLCGSFSFTIMAVLVHDVVQVSRTCDWQTTALFRAGLVAVFAVLLARAAGVRLVWTPWRLWVRSGAGSCSMVCTFYAFGKLPTADVITLTNTFPLWVALLSWPLYGQRPSRAILMAIVAGIVGVALVEQPHFAERNWGVVAALAAALFTAVAMLGLHALKGIDPTAVVVHFSTVATGVCFVVFLFTPQEHSLNRLGEGFAWIKLLGMGLAALVGQIFLTLAFVGGAPAAVSVVGLTQIVFALAFDVWLFGHRVNVLTLLGMVLVIAPTAWLLARPMRLHSASPPSEVAASSPPPREAHSTAAITAPAMALEQSRAEK</sequence>
<proteinExistence type="predicted"/>
<feature type="transmembrane region" description="Helical" evidence="5">
    <location>
        <begin position="168"/>
        <end position="188"/>
    </location>
</feature>
<dbReference type="PANTHER" id="PTHR22911:SF6">
    <property type="entry name" value="SOLUTE CARRIER FAMILY 35 MEMBER G1"/>
    <property type="match status" value="1"/>
</dbReference>
<dbReference type="GO" id="GO:0016020">
    <property type="term" value="C:membrane"/>
    <property type="evidence" value="ECO:0007669"/>
    <property type="project" value="UniProtKB-SubCell"/>
</dbReference>
<evidence type="ECO:0000256" key="3">
    <source>
        <dbReference type="ARBA" id="ARBA00022989"/>
    </source>
</evidence>
<comment type="caution">
    <text evidence="7">The sequence shown here is derived from an EMBL/GenBank/DDBJ whole genome shotgun (WGS) entry which is preliminary data.</text>
</comment>
<feature type="domain" description="EamA" evidence="6">
    <location>
        <begin position="2"/>
        <end position="129"/>
    </location>
</feature>
<feature type="transmembrane region" description="Helical" evidence="5">
    <location>
        <begin position="139"/>
        <end position="161"/>
    </location>
</feature>